<feature type="region of interest" description="Disordered" evidence="1">
    <location>
        <begin position="352"/>
        <end position="397"/>
    </location>
</feature>
<dbReference type="AlphaFoldDB" id="A0A8S9GNI8"/>
<name>A0A8S9GNI8_BRACR</name>
<feature type="region of interest" description="Disordered" evidence="1">
    <location>
        <begin position="28"/>
        <end position="71"/>
    </location>
</feature>
<feature type="compositionally biased region" description="Polar residues" evidence="1">
    <location>
        <begin position="31"/>
        <end position="71"/>
    </location>
</feature>
<accession>A0A8S9GNI8</accession>
<feature type="compositionally biased region" description="Basic and acidic residues" evidence="1">
    <location>
        <begin position="112"/>
        <end position="127"/>
    </location>
</feature>
<comment type="caution">
    <text evidence="2">The sequence shown here is derived from an EMBL/GenBank/DDBJ whole genome shotgun (WGS) entry which is preliminary data.</text>
</comment>
<feature type="region of interest" description="Disordered" evidence="1">
    <location>
        <begin position="168"/>
        <end position="202"/>
    </location>
</feature>
<organism evidence="2">
    <name type="scientific">Brassica cretica</name>
    <name type="common">Mustard</name>
    <dbReference type="NCBI Taxonomy" id="69181"/>
    <lineage>
        <taxon>Eukaryota</taxon>
        <taxon>Viridiplantae</taxon>
        <taxon>Streptophyta</taxon>
        <taxon>Embryophyta</taxon>
        <taxon>Tracheophyta</taxon>
        <taxon>Spermatophyta</taxon>
        <taxon>Magnoliopsida</taxon>
        <taxon>eudicotyledons</taxon>
        <taxon>Gunneridae</taxon>
        <taxon>Pentapetalae</taxon>
        <taxon>rosids</taxon>
        <taxon>malvids</taxon>
        <taxon>Brassicales</taxon>
        <taxon>Brassicaceae</taxon>
        <taxon>Brassiceae</taxon>
        <taxon>Brassica</taxon>
    </lineage>
</organism>
<evidence type="ECO:0000256" key="1">
    <source>
        <dbReference type="SAM" id="MobiDB-lite"/>
    </source>
</evidence>
<evidence type="ECO:0000313" key="2">
    <source>
        <dbReference type="EMBL" id="KAF2545906.1"/>
    </source>
</evidence>
<proteinExistence type="predicted"/>
<feature type="compositionally biased region" description="Polar residues" evidence="1">
    <location>
        <begin position="132"/>
        <end position="144"/>
    </location>
</feature>
<gene>
    <name evidence="2" type="ORF">F2Q70_00021855</name>
</gene>
<protein>
    <submittedName>
        <fullName evidence="2">Uncharacterized protein</fullName>
    </submittedName>
</protein>
<feature type="region of interest" description="Disordered" evidence="1">
    <location>
        <begin position="112"/>
        <end position="144"/>
    </location>
</feature>
<reference evidence="2" key="1">
    <citation type="submission" date="2019-12" db="EMBL/GenBank/DDBJ databases">
        <title>Genome sequencing and annotation of Brassica cretica.</title>
        <authorList>
            <person name="Studholme D.J."/>
            <person name="Sarris P.F."/>
        </authorList>
    </citation>
    <scope>NUCLEOTIDE SEQUENCE</scope>
    <source>
        <strain evidence="2">PFS-102/07</strain>
        <tissue evidence="2">Leaf</tissue>
    </source>
</reference>
<dbReference type="EMBL" id="QGKY02001925">
    <property type="protein sequence ID" value="KAF2545906.1"/>
    <property type="molecule type" value="Genomic_DNA"/>
</dbReference>
<sequence length="529" mass="58936">MPGSTRSNKETQLLFLSDPASLEHSIRKGIRSSSIDNNTCSSLDFRQPPSTQTPVSSTDTRSPPSTKDTLLPSTDIFHLTSIDTSVRTSIDTEPRDMVATLILVRDEKGDLHDQEGHLRNAADEAARPRTYMPSSTRSNKETQLLFSSGPASLECSIRKRIRSSSIDNNTCSSLDFRQPPSIQTPVSSTDTRSPPSTEDTLLPSTDIFYPTSIDTLVRTSIDTEPRDMVATLLLVRDEKGDMHDQEGHMRNAAGQRIDAQGAAIPEARSLRSDRALARARSLRSDQTEWTLGRYAERTLGLYVATGQRACAVVAYMPSSTRSNKETQLLFSSDPASLERSIRKGIRSSSIDNNTCSSFDFRQPLSTQTPVSSTDTRSPPSTEDTLLPSTDIFNPTSIDTSVRTSIDTEPRDMVATLILVRDERGDLHDQEGHLRSAVQVQQYQKKQGTSTAILIRSYKLGTFNPQRNTFLIDRQQHLFVTRFSSATVDPDTSLVDRHSLTTIDRRHSSSIDRHLPFDVDRHFSPNIDRY</sequence>